<dbReference type="GO" id="GO:0016020">
    <property type="term" value="C:membrane"/>
    <property type="evidence" value="ECO:0007669"/>
    <property type="project" value="InterPro"/>
</dbReference>
<proteinExistence type="predicted"/>
<protein>
    <submittedName>
        <fullName evidence="2">Mg/Co/Ni transporter MgtE, CBS domain-containing</fullName>
    </submittedName>
</protein>
<organism evidence="2">
    <name type="scientific">hydrothermal vent metagenome</name>
    <dbReference type="NCBI Taxonomy" id="652676"/>
    <lineage>
        <taxon>unclassified sequences</taxon>
        <taxon>metagenomes</taxon>
        <taxon>ecological metagenomes</taxon>
    </lineage>
</organism>
<sequence length="193" mass="21063">MTDVAAKPEGLEKTSGIDVNVEALRDVHRALDAENVKSAEAALNKLHPADAADVIEQLSKEQVQALARLVPKALSGDILAELSDDVREDVVEVLDARQVADAIGELESDDALHVVEELDDAFRAEVLGEVAPEERAALESSLSFEEDSVGRLMQRELVALPLFFSTRQAIQSIRDAAEEDIPDTFYEIYVVDP</sequence>
<dbReference type="GO" id="GO:0015095">
    <property type="term" value="F:magnesium ion transmembrane transporter activity"/>
    <property type="evidence" value="ECO:0007669"/>
    <property type="project" value="InterPro"/>
</dbReference>
<dbReference type="SUPFAM" id="SSF158791">
    <property type="entry name" value="MgtE N-terminal domain-like"/>
    <property type="match status" value="1"/>
</dbReference>
<accession>A0A3B0RGP2</accession>
<feature type="domain" description="Magnesium transporter MgtE intracellular" evidence="1">
    <location>
        <begin position="46"/>
        <end position="149"/>
    </location>
</feature>
<dbReference type="AlphaFoldDB" id="A0A3B0RGP2"/>
<evidence type="ECO:0000313" key="2">
    <source>
        <dbReference type="EMBL" id="VAV91041.1"/>
    </source>
</evidence>
<dbReference type="InterPro" id="IPR006669">
    <property type="entry name" value="MgtE_transporter"/>
</dbReference>
<feature type="non-terminal residue" evidence="2">
    <location>
        <position position="193"/>
    </location>
</feature>
<dbReference type="Gene3D" id="3.10.580.10">
    <property type="entry name" value="CBS-domain"/>
    <property type="match status" value="1"/>
</dbReference>
<dbReference type="InterPro" id="IPR038076">
    <property type="entry name" value="MgtE_N_sf"/>
</dbReference>
<dbReference type="Gene3D" id="1.25.60.10">
    <property type="entry name" value="MgtE N-terminal domain-like"/>
    <property type="match status" value="1"/>
</dbReference>
<dbReference type="InterPro" id="IPR046342">
    <property type="entry name" value="CBS_dom_sf"/>
</dbReference>
<reference evidence="2" key="1">
    <citation type="submission" date="2018-06" db="EMBL/GenBank/DDBJ databases">
        <authorList>
            <person name="Zhirakovskaya E."/>
        </authorList>
    </citation>
    <scope>NUCLEOTIDE SEQUENCE</scope>
</reference>
<dbReference type="EMBL" id="UOEE01000119">
    <property type="protein sequence ID" value="VAV91041.1"/>
    <property type="molecule type" value="Genomic_DNA"/>
</dbReference>
<dbReference type="SMART" id="SM00924">
    <property type="entry name" value="MgtE_N"/>
    <property type="match status" value="1"/>
</dbReference>
<gene>
    <name evidence="2" type="ORF">MNBD_ALPHA06-1420</name>
</gene>
<evidence type="ECO:0000259" key="1">
    <source>
        <dbReference type="SMART" id="SM00924"/>
    </source>
</evidence>
<dbReference type="InterPro" id="IPR006668">
    <property type="entry name" value="Mg_transptr_MgtE_intracell_dom"/>
</dbReference>
<dbReference type="PANTHER" id="PTHR43773">
    <property type="entry name" value="MAGNESIUM TRANSPORTER MGTE"/>
    <property type="match status" value="1"/>
</dbReference>
<name>A0A3B0RGP2_9ZZZZ</name>
<dbReference type="Pfam" id="PF03448">
    <property type="entry name" value="MgtE_N"/>
    <property type="match status" value="1"/>
</dbReference>
<dbReference type="PANTHER" id="PTHR43773:SF1">
    <property type="entry name" value="MAGNESIUM TRANSPORTER MGTE"/>
    <property type="match status" value="1"/>
</dbReference>